<evidence type="ECO:0000256" key="2">
    <source>
        <dbReference type="ARBA" id="ARBA00023125"/>
    </source>
</evidence>
<dbReference type="PANTHER" id="PTHR43537">
    <property type="entry name" value="TRANSCRIPTIONAL REGULATOR, GNTR FAMILY"/>
    <property type="match status" value="1"/>
</dbReference>
<dbReference type="InterPro" id="IPR036390">
    <property type="entry name" value="WH_DNA-bd_sf"/>
</dbReference>
<dbReference type="RefSeq" id="WP_329406909.1">
    <property type="nucleotide sequence ID" value="NZ_CP109441.1"/>
</dbReference>
<evidence type="ECO:0000313" key="6">
    <source>
        <dbReference type="Proteomes" id="UP001432062"/>
    </source>
</evidence>
<dbReference type="InterPro" id="IPR036388">
    <property type="entry name" value="WH-like_DNA-bd_sf"/>
</dbReference>
<dbReference type="InterPro" id="IPR011711">
    <property type="entry name" value="GntR_C"/>
</dbReference>
<sequence length="228" mass="25777">MRPAPATRTEVLYDVLRSEVLNGKLAPGEKLRLVEFGDRFGVSQTVVREVLTRLAEQGLVVATRQRGFRVRELSVEDISNLTEARVQIETVALRLAIERGDVHWETGILSTHHILDRTPTTLPDGETVNEEWPEHHREFHRALIAGCGNPRLEGIAQSLRASAELYRRWYWVLTDDDHGDIVAEHRQLKELALARDADAAVALLTEHIERPPRQLIAYAREHGVGELG</sequence>
<dbReference type="InterPro" id="IPR008920">
    <property type="entry name" value="TF_FadR/GntR_C"/>
</dbReference>
<keyword evidence="6" id="KW-1185">Reference proteome</keyword>
<dbReference type="Gene3D" id="1.20.120.530">
    <property type="entry name" value="GntR ligand-binding domain-like"/>
    <property type="match status" value="1"/>
</dbReference>
<keyword evidence="3" id="KW-0804">Transcription</keyword>
<proteinExistence type="predicted"/>
<dbReference type="Pfam" id="PF07729">
    <property type="entry name" value="FCD"/>
    <property type="match status" value="1"/>
</dbReference>
<organism evidence="5 6">
    <name type="scientific">Nocardia vinacea</name>
    <dbReference type="NCBI Taxonomy" id="96468"/>
    <lineage>
        <taxon>Bacteria</taxon>
        <taxon>Bacillati</taxon>
        <taxon>Actinomycetota</taxon>
        <taxon>Actinomycetes</taxon>
        <taxon>Mycobacteriales</taxon>
        <taxon>Nocardiaceae</taxon>
        <taxon>Nocardia</taxon>
    </lineage>
</organism>
<evidence type="ECO:0000256" key="3">
    <source>
        <dbReference type="ARBA" id="ARBA00023163"/>
    </source>
</evidence>
<keyword evidence="2" id="KW-0238">DNA-binding</keyword>
<keyword evidence="1" id="KW-0805">Transcription regulation</keyword>
<dbReference type="InterPro" id="IPR000524">
    <property type="entry name" value="Tscrpt_reg_HTH_GntR"/>
</dbReference>
<dbReference type="PROSITE" id="PS50949">
    <property type="entry name" value="HTH_GNTR"/>
    <property type="match status" value="1"/>
</dbReference>
<reference evidence="5" key="1">
    <citation type="submission" date="2022-10" db="EMBL/GenBank/DDBJ databases">
        <title>The complete genomes of actinobacterial strains from the NBC collection.</title>
        <authorList>
            <person name="Joergensen T.S."/>
            <person name="Alvarez Arevalo M."/>
            <person name="Sterndorff E.B."/>
            <person name="Faurdal D."/>
            <person name="Vuksanovic O."/>
            <person name="Mourched A.-S."/>
            <person name="Charusanti P."/>
            <person name="Shaw S."/>
            <person name="Blin K."/>
            <person name="Weber T."/>
        </authorList>
    </citation>
    <scope>NUCLEOTIDE SEQUENCE</scope>
    <source>
        <strain evidence="5">NBC_01482</strain>
    </source>
</reference>
<dbReference type="Pfam" id="PF00392">
    <property type="entry name" value="GntR"/>
    <property type="match status" value="1"/>
</dbReference>
<dbReference type="PANTHER" id="PTHR43537:SF20">
    <property type="entry name" value="HTH-TYPE TRANSCRIPTIONAL REPRESSOR GLAR"/>
    <property type="match status" value="1"/>
</dbReference>
<evidence type="ECO:0000259" key="4">
    <source>
        <dbReference type="PROSITE" id="PS50949"/>
    </source>
</evidence>
<evidence type="ECO:0000256" key="1">
    <source>
        <dbReference type="ARBA" id="ARBA00023015"/>
    </source>
</evidence>
<evidence type="ECO:0000313" key="5">
    <source>
        <dbReference type="EMBL" id="WUV44106.1"/>
    </source>
</evidence>
<feature type="domain" description="HTH gntR-type" evidence="4">
    <location>
        <begin position="6"/>
        <end position="73"/>
    </location>
</feature>
<protein>
    <submittedName>
        <fullName evidence="5">GntR family transcriptional regulator</fullName>
    </submittedName>
</protein>
<dbReference type="CDD" id="cd07377">
    <property type="entry name" value="WHTH_GntR"/>
    <property type="match status" value="1"/>
</dbReference>
<dbReference type="SMART" id="SM00895">
    <property type="entry name" value="FCD"/>
    <property type="match status" value="1"/>
</dbReference>
<name>A0ABZ1YQ76_9NOCA</name>
<dbReference type="SUPFAM" id="SSF48008">
    <property type="entry name" value="GntR ligand-binding domain-like"/>
    <property type="match status" value="1"/>
</dbReference>
<dbReference type="Gene3D" id="1.10.10.10">
    <property type="entry name" value="Winged helix-like DNA-binding domain superfamily/Winged helix DNA-binding domain"/>
    <property type="match status" value="1"/>
</dbReference>
<gene>
    <name evidence="5" type="ORF">OG563_33720</name>
</gene>
<dbReference type="EMBL" id="CP109441">
    <property type="protein sequence ID" value="WUV44106.1"/>
    <property type="molecule type" value="Genomic_DNA"/>
</dbReference>
<dbReference type="SMART" id="SM00345">
    <property type="entry name" value="HTH_GNTR"/>
    <property type="match status" value="1"/>
</dbReference>
<dbReference type="Proteomes" id="UP001432062">
    <property type="component" value="Chromosome"/>
</dbReference>
<accession>A0ABZ1YQ76</accession>
<dbReference type="SUPFAM" id="SSF46785">
    <property type="entry name" value="Winged helix' DNA-binding domain"/>
    <property type="match status" value="1"/>
</dbReference>